<sequence>MSRDEDAEPVGYKRPPKQSQFKKGQSGNPSGKPRRAKSAAVDEREAVLSRIVSTRINGKVVRITARRALYEKAVDMAFKGDMRALALLLKLDGCNDNDAQAMAEDHNAAEEEALIARYLARRAKNEGGAGE</sequence>
<feature type="domain" description="DUF5681" evidence="2">
    <location>
        <begin position="17"/>
        <end position="91"/>
    </location>
</feature>
<dbReference type="Pfam" id="PF18932">
    <property type="entry name" value="DUF5681"/>
    <property type="match status" value="1"/>
</dbReference>
<evidence type="ECO:0000259" key="2">
    <source>
        <dbReference type="Pfam" id="PF18932"/>
    </source>
</evidence>
<dbReference type="RefSeq" id="WP_103875382.1">
    <property type="nucleotide sequence ID" value="NZ_FNUY01000016.1"/>
</dbReference>
<evidence type="ECO:0000256" key="1">
    <source>
        <dbReference type="SAM" id="MobiDB-lite"/>
    </source>
</evidence>
<dbReference type="EMBL" id="FNUY01000016">
    <property type="protein sequence ID" value="SEG80404.1"/>
    <property type="molecule type" value="Genomic_DNA"/>
</dbReference>
<organism evidence="3 4">
    <name type="scientific">Bosea lathyri</name>
    <dbReference type="NCBI Taxonomy" id="1036778"/>
    <lineage>
        <taxon>Bacteria</taxon>
        <taxon>Pseudomonadati</taxon>
        <taxon>Pseudomonadota</taxon>
        <taxon>Alphaproteobacteria</taxon>
        <taxon>Hyphomicrobiales</taxon>
        <taxon>Boseaceae</taxon>
        <taxon>Bosea</taxon>
    </lineage>
</organism>
<evidence type="ECO:0000313" key="4">
    <source>
        <dbReference type="Proteomes" id="UP000236743"/>
    </source>
</evidence>
<evidence type="ECO:0000313" key="3">
    <source>
        <dbReference type="EMBL" id="SEG80404.1"/>
    </source>
</evidence>
<reference evidence="3 4" key="1">
    <citation type="submission" date="2016-10" db="EMBL/GenBank/DDBJ databases">
        <authorList>
            <person name="de Groot N.N."/>
        </authorList>
    </citation>
    <scope>NUCLEOTIDE SEQUENCE [LARGE SCALE GENOMIC DNA]</scope>
    <source>
        <strain evidence="3 4">DSM 26656</strain>
    </source>
</reference>
<keyword evidence="4" id="KW-1185">Reference proteome</keyword>
<proteinExistence type="predicted"/>
<dbReference type="InterPro" id="IPR043736">
    <property type="entry name" value="DUF5681"/>
</dbReference>
<gene>
    <name evidence="3" type="ORF">SAMN04488115_11645</name>
</gene>
<dbReference type="OrthoDB" id="2086138at2"/>
<feature type="compositionally biased region" description="Polar residues" evidence="1">
    <location>
        <begin position="17"/>
        <end position="29"/>
    </location>
</feature>
<accession>A0A1H6D5R1</accession>
<dbReference type="Proteomes" id="UP000236743">
    <property type="component" value="Unassembled WGS sequence"/>
</dbReference>
<protein>
    <recommendedName>
        <fullName evidence="2">DUF5681 domain-containing protein</fullName>
    </recommendedName>
</protein>
<dbReference type="AlphaFoldDB" id="A0A1H6D5R1"/>
<feature type="region of interest" description="Disordered" evidence="1">
    <location>
        <begin position="1"/>
        <end position="43"/>
    </location>
</feature>
<name>A0A1H6D5R1_9HYPH</name>